<keyword evidence="7 8" id="KW-0275">Fatty acid biosynthesis</keyword>
<dbReference type="GO" id="GO:0008897">
    <property type="term" value="F:holo-[acyl-carrier-protein] synthase activity"/>
    <property type="evidence" value="ECO:0007669"/>
    <property type="project" value="UniProtKB-EC"/>
</dbReference>
<organism evidence="10 11">
    <name type="scientific">Tumebacillus lacus</name>
    <dbReference type="NCBI Taxonomy" id="2995335"/>
    <lineage>
        <taxon>Bacteria</taxon>
        <taxon>Bacillati</taxon>
        <taxon>Bacillota</taxon>
        <taxon>Bacilli</taxon>
        <taxon>Bacillales</taxon>
        <taxon>Alicyclobacillaceae</taxon>
        <taxon>Tumebacillus</taxon>
    </lineage>
</organism>
<evidence type="ECO:0000256" key="5">
    <source>
        <dbReference type="ARBA" id="ARBA00022842"/>
    </source>
</evidence>
<dbReference type="NCBIfam" id="NF000832">
    <property type="entry name" value="PRK00070.3-2"/>
    <property type="match status" value="1"/>
</dbReference>
<evidence type="ECO:0000256" key="3">
    <source>
        <dbReference type="ARBA" id="ARBA00022723"/>
    </source>
</evidence>
<comment type="function">
    <text evidence="8">Transfers the 4'-phosphopantetheine moiety from coenzyme A to a Ser of acyl-carrier-protein.</text>
</comment>
<dbReference type="InterPro" id="IPR037143">
    <property type="entry name" value="4-PPantetheinyl_Trfase_dom_sf"/>
</dbReference>
<keyword evidence="5 8" id="KW-0460">Magnesium</keyword>
<dbReference type="EC" id="2.7.8.7" evidence="8"/>
<dbReference type="HAMAP" id="MF_00101">
    <property type="entry name" value="AcpS"/>
    <property type="match status" value="1"/>
</dbReference>
<evidence type="ECO:0000256" key="6">
    <source>
        <dbReference type="ARBA" id="ARBA00023098"/>
    </source>
</evidence>
<keyword evidence="11" id="KW-1185">Reference proteome</keyword>
<evidence type="ECO:0000256" key="2">
    <source>
        <dbReference type="ARBA" id="ARBA00022679"/>
    </source>
</evidence>
<dbReference type="NCBIfam" id="TIGR00556">
    <property type="entry name" value="pantethn_trn"/>
    <property type="match status" value="1"/>
</dbReference>
<comment type="cofactor">
    <cofactor evidence="8">
        <name>Mg(2+)</name>
        <dbReference type="ChEBI" id="CHEBI:18420"/>
    </cofactor>
</comment>
<keyword evidence="1 8" id="KW-0444">Lipid biosynthesis</keyword>
<protein>
    <recommendedName>
        <fullName evidence="8">Holo-[acyl-carrier-protein] synthase</fullName>
        <shortName evidence="8">Holo-ACP synthase</shortName>
        <ecNumber evidence="8">2.7.8.7</ecNumber>
    </recommendedName>
    <alternativeName>
        <fullName evidence="8">4'-phosphopantetheinyl transferase AcpS</fullName>
    </alternativeName>
</protein>
<evidence type="ECO:0000259" key="9">
    <source>
        <dbReference type="Pfam" id="PF01648"/>
    </source>
</evidence>
<dbReference type="Pfam" id="PF01648">
    <property type="entry name" value="ACPS"/>
    <property type="match status" value="1"/>
</dbReference>
<dbReference type="NCBIfam" id="TIGR00516">
    <property type="entry name" value="acpS"/>
    <property type="match status" value="1"/>
</dbReference>
<comment type="caution">
    <text evidence="10">The sequence shown here is derived from an EMBL/GenBank/DDBJ whole genome shotgun (WGS) entry which is preliminary data.</text>
</comment>
<dbReference type="SUPFAM" id="SSF56214">
    <property type="entry name" value="4'-phosphopantetheinyl transferase"/>
    <property type="match status" value="1"/>
</dbReference>
<feature type="binding site" evidence="8">
    <location>
        <position position="8"/>
    </location>
    <ligand>
        <name>Mg(2+)</name>
        <dbReference type="ChEBI" id="CHEBI:18420"/>
    </ligand>
</feature>
<dbReference type="InterPro" id="IPR002582">
    <property type="entry name" value="ACPS"/>
</dbReference>
<keyword evidence="4 8" id="KW-0276">Fatty acid metabolism</keyword>
<evidence type="ECO:0000256" key="8">
    <source>
        <dbReference type="HAMAP-Rule" id="MF_00101"/>
    </source>
</evidence>
<keyword evidence="8" id="KW-0963">Cytoplasm</keyword>
<sequence>MIIGIGTDIIEIKRIAASLERQGDAFWERILAPEERREIKSAKRRLEYLAGRFAAKEAASKALGTGIGEVGLHDLVIWNNERGAPQMYLQGGAAKVAEQLGVRKIHVSISHSEHYATATVVAEG</sequence>
<dbReference type="Gene3D" id="3.90.470.20">
    <property type="entry name" value="4'-phosphopantetheinyl transferase domain"/>
    <property type="match status" value="1"/>
</dbReference>
<dbReference type="Proteomes" id="UP001208017">
    <property type="component" value="Unassembled WGS sequence"/>
</dbReference>
<evidence type="ECO:0000313" key="11">
    <source>
        <dbReference type="Proteomes" id="UP001208017"/>
    </source>
</evidence>
<comment type="similarity">
    <text evidence="8">Belongs to the P-Pant transferase superfamily. AcpS family.</text>
</comment>
<evidence type="ECO:0000256" key="4">
    <source>
        <dbReference type="ARBA" id="ARBA00022832"/>
    </source>
</evidence>
<comment type="subcellular location">
    <subcellularLocation>
        <location evidence="8">Cytoplasm</location>
    </subcellularLocation>
</comment>
<keyword evidence="3 8" id="KW-0479">Metal-binding</keyword>
<dbReference type="EMBL" id="JAPMLT010000017">
    <property type="protein sequence ID" value="MCX7572229.1"/>
    <property type="molecule type" value="Genomic_DNA"/>
</dbReference>
<dbReference type="InterPro" id="IPR008278">
    <property type="entry name" value="4-PPantetheinyl_Trfase_dom"/>
</dbReference>
<name>A0ABT3X5Q8_9BACL</name>
<keyword evidence="2 8" id="KW-0808">Transferase</keyword>
<feature type="domain" description="4'-phosphopantetheinyl transferase" evidence="9">
    <location>
        <begin position="4"/>
        <end position="118"/>
    </location>
</feature>
<evidence type="ECO:0000313" key="10">
    <source>
        <dbReference type="EMBL" id="MCX7572229.1"/>
    </source>
</evidence>
<evidence type="ECO:0000256" key="7">
    <source>
        <dbReference type="ARBA" id="ARBA00023160"/>
    </source>
</evidence>
<reference evidence="10 11" key="1">
    <citation type="submission" date="2022-11" db="EMBL/GenBank/DDBJ databases">
        <title>Study of microbial diversity in lake waters.</title>
        <authorList>
            <person name="Zhang J."/>
        </authorList>
    </citation>
    <scope>NUCLEOTIDE SEQUENCE [LARGE SCALE GENOMIC DNA]</scope>
    <source>
        <strain evidence="10 11">DT12</strain>
    </source>
</reference>
<dbReference type="RefSeq" id="WP_267153480.1">
    <property type="nucleotide sequence ID" value="NZ_JAPMLT010000017.1"/>
</dbReference>
<keyword evidence="6 8" id="KW-0443">Lipid metabolism</keyword>
<accession>A0ABT3X5Q8</accession>
<comment type="catalytic activity">
    <reaction evidence="8">
        <text>apo-[ACP] + CoA = holo-[ACP] + adenosine 3',5'-bisphosphate + H(+)</text>
        <dbReference type="Rhea" id="RHEA:12068"/>
        <dbReference type="Rhea" id="RHEA-COMP:9685"/>
        <dbReference type="Rhea" id="RHEA-COMP:9690"/>
        <dbReference type="ChEBI" id="CHEBI:15378"/>
        <dbReference type="ChEBI" id="CHEBI:29999"/>
        <dbReference type="ChEBI" id="CHEBI:57287"/>
        <dbReference type="ChEBI" id="CHEBI:58343"/>
        <dbReference type="ChEBI" id="CHEBI:64479"/>
        <dbReference type="EC" id="2.7.8.7"/>
    </reaction>
</comment>
<dbReference type="InterPro" id="IPR004568">
    <property type="entry name" value="Ppantetheine-prot_Trfase_dom"/>
</dbReference>
<feature type="binding site" evidence="8">
    <location>
        <position position="57"/>
    </location>
    <ligand>
        <name>Mg(2+)</name>
        <dbReference type="ChEBI" id="CHEBI:18420"/>
    </ligand>
</feature>
<gene>
    <name evidence="8 10" type="primary">acpS</name>
    <name evidence="10" type="ORF">OS242_20175</name>
</gene>
<evidence type="ECO:0000256" key="1">
    <source>
        <dbReference type="ARBA" id="ARBA00022516"/>
    </source>
</evidence>
<proteinExistence type="inferred from homology"/>